<sequence>MTFYDDDKPDKGGEVVPELKLRIGGDDDDGVNSKMVNLRQRLLEECEAEERNMLLSEPPLPSRWRRSIWYWMKLGILIAFLGLLAAVFLKWVGPFFMDKELMPIINWEMATFSTPMLAVLVFASVALFPTVLLPSTPSMWVAGMTFGYGFGFLLIISAAAVGVSLPYFIGSLFLHRIQGWLEKYPKKAAILRAAGEGNWFHQFKAVTLIRISPFPYIIYNYCAVATNVKYGPYILGSLVGMVPEIFVAIYTGILIQTLADASHDRHALSAPQILLNVGGFLVTVVTTIVFTVYAKRQLKIWQKEEELPLQ</sequence>
<dbReference type="InterPro" id="IPR032816">
    <property type="entry name" value="VTT_dom"/>
</dbReference>
<dbReference type="PANTHER" id="PTHR46431">
    <property type="entry name" value="EXPRESSED PROTEIN"/>
    <property type="match status" value="1"/>
</dbReference>
<name>A0AB32W788_THECC</name>
<dbReference type="RefSeq" id="XP_017973914.1">
    <property type="nucleotide sequence ID" value="XM_018118425.1"/>
</dbReference>
<evidence type="ECO:0000313" key="4">
    <source>
        <dbReference type="RefSeq" id="XP_017973914.1"/>
    </source>
</evidence>
<reference evidence="4" key="2">
    <citation type="submission" date="2025-08" db="UniProtKB">
        <authorList>
            <consortium name="RefSeq"/>
        </authorList>
    </citation>
    <scope>IDENTIFICATION</scope>
</reference>
<feature type="transmembrane region" description="Helical" evidence="1">
    <location>
        <begin position="68"/>
        <end position="92"/>
    </location>
</feature>
<evidence type="ECO:0000313" key="3">
    <source>
        <dbReference type="Proteomes" id="UP000694886"/>
    </source>
</evidence>
<protein>
    <submittedName>
        <fullName evidence="4">Transmembrane protein 64</fullName>
    </submittedName>
</protein>
<proteinExistence type="predicted"/>
<dbReference type="Gramene" id="Tc03v2_t022060.1">
    <property type="protein sequence ID" value="Tc03v2_p022060.1"/>
    <property type="gene ID" value="Tc03v2_g022060"/>
</dbReference>
<feature type="domain" description="VTT" evidence="2">
    <location>
        <begin position="133"/>
        <end position="253"/>
    </location>
</feature>
<dbReference type="PANTHER" id="PTHR46431:SF7">
    <property type="entry name" value="SNARE ASSOCIATED GOLGI PROTEIN FAMILY"/>
    <property type="match status" value="1"/>
</dbReference>
<organism evidence="3 4">
    <name type="scientific">Theobroma cacao</name>
    <name type="common">Cacao</name>
    <name type="synonym">Cocoa</name>
    <dbReference type="NCBI Taxonomy" id="3641"/>
    <lineage>
        <taxon>Eukaryota</taxon>
        <taxon>Viridiplantae</taxon>
        <taxon>Streptophyta</taxon>
        <taxon>Embryophyta</taxon>
        <taxon>Tracheophyta</taxon>
        <taxon>Spermatophyta</taxon>
        <taxon>Magnoliopsida</taxon>
        <taxon>eudicotyledons</taxon>
        <taxon>Gunneridae</taxon>
        <taxon>Pentapetalae</taxon>
        <taxon>rosids</taxon>
        <taxon>malvids</taxon>
        <taxon>Malvales</taxon>
        <taxon>Malvaceae</taxon>
        <taxon>Byttnerioideae</taxon>
        <taxon>Theobroma</taxon>
    </lineage>
</organism>
<reference evidence="3" key="1">
    <citation type="journal article" date="1997" name="Nucleic Acids Res.">
        <title>tRNAscan-SE: a program for improved detection of transfer RNA genes in genomic sequence.</title>
        <authorList>
            <person name="Lowe T.M."/>
            <person name="Eddy S.R."/>
        </authorList>
    </citation>
    <scope>NUCLEOTIDE SEQUENCE [LARGE SCALE GENOMIC DNA]</scope>
    <source>
        <strain evidence="3">r\B97-61/B2</strain>
    </source>
</reference>
<dbReference type="GeneID" id="18606389"/>
<feature type="transmembrane region" description="Helical" evidence="1">
    <location>
        <begin position="233"/>
        <end position="253"/>
    </location>
</feature>
<feature type="transmembrane region" description="Helical" evidence="1">
    <location>
        <begin position="273"/>
        <end position="294"/>
    </location>
</feature>
<gene>
    <name evidence="4" type="primary">LOC18606389</name>
</gene>
<dbReference type="Pfam" id="PF09335">
    <property type="entry name" value="VTT_dom"/>
    <property type="match status" value="1"/>
</dbReference>
<keyword evidence="1" id="KW-0472">Membrane</keyword>
<accession>A0AB32W788</accession>
<evidence type="ECO:0000256" key="1">
    <source>
        <dbReference type="SAM" id="Phobius"/>
    </source>
</evidence>
<dbReference type="KEGG" id="tcc:18606389"/>
<feature type="transmembrane region" description="Helical" evidence="1">
    <location>
        <begin position="104"/>
        <end position="128"/>
    </location>
</feature>
<feature type="transmembrane region" description="Helical" evidence="1">
    <location>
        <begin position="148"/>
        <end position="174"/>
    </location>
</feature>
<keyword evidence="1" id="KW-1133">Transmembrane helix</keyword>
<dbReference type="AlphaFoldDB" id="A0AB32W788"/>
<evidence type="ECO:0000259" key="2">
    <source>
        <dbReference type="Pfam" id="PF09335"/>
    </source>
</evidence>
<keyword evidence="1 4" id="KW-0812">Transmembrane</keyword>
<dbReference type="Proteomes" id="UP000694886">
    <property type="component" value="Chromosome 3"/>
</dbReference>